<evidence type="ECO:0000313" key="2">
    <source>
        <dbReference type="EMBL" id="GAA0953023.1"/>
    </source>
</evidence>
<feature type="transmembrane region" description="Helical" evidence="1">
    <location>
        <begin position="136"/>
        <end position="155"/>
    </location>
</feature>
<name>A0ABN1R7F6_9ACTN</name>
<comment type="caution">
    <text evidence="2">The sequence shown here is derived from an EMBL/GenBank/DDBJ whole genome shotgun (WGS) entry which is preliminary data.</text>
</comment>
<evidence type="ECO:0000313" key="3">
    <source>
        <dbReference type="Proteomes" id="UP001501578"/>
    </source>
</evidence>
<dbReference type="Proteomes" id="UP001501578">
    <property type="component" value="Unassembled WGS sequence"/>
</dbReference>
<feature type="transmembrane region" description="Helical" evidence="1">
    <location>
        <begin position="167"/>
        <end position="185"/>
    </location>
</feature>
<feature type="transmembrane region" description="Helical" evidence="1">
    <location>
        <begin position="64"/>
        <end position="83"/>
    </location>
</feature>
<proteinExistence type="predicted"/>
<accession>A0ABN1R7F6</accession>
<dbReference type="EMBL" id="BAAAHQ010000056">
    <property type="protein sequence ID" value="GAA0953023.1"/>
    <property type="molecule type" value="Genomic_DNA"/>
</dbReference>
<reference evidence="2 3" key="1">
    <citation type="journal article" date="2019" name="Int. J. Syst. Evol. Microbiol.">
        <title>The Global Catalogue of Microorganisms (GCM) 10K type strain sequencing project: providing services to taxonomists for standard genome sequencing and annotation.</title>
        <authorList>
            <consortium name="The Broad Institute Genomics Platform"/>
            <consortium name="The Broad Institute Genome Sequencing Center for Infectious Disease"/>
            <person name="Wu L."/>
            <person name="Ma J."/>
        </authorList>
    </citation>
    <scope>NUCLEOTIDE SEQUENCE [LARGE SCALE GENOMIC DNA]</scope>
    <source>
        <strain evidence="2 3">JCM 11136</strain>
    </source>
</reference>
<keyword evidence="3" id="KW-1185">Reference proteome</keyword>
<evidence type="ECO:0000256" key="1">
    <source>
        <dbReference type="SAM" id="Phobius"/>
    </source>
</evidence>
<gene>
    <name evidence="2" type="ORF">GCM10009560_75350</name>
</gene>
<protein>
    <submittedName>
        <fullName evidence="2">Uncharacterized protein</fullName>
    </submittedName>
</protein>
<keyword evidence="1" id="KW-0472">Membrane</keyword>
<feature type="transmembrane region" description="Helical" evidence="1">
    <location>
        <begin position="197"/>
        <end position="214"/>
    </location>
</feature>
<organism evidence="2 3">
    <name type="scientific">Nonomuraea longicatena</name>
    <dbReference type="NCBI Taxonomy" id="83682"/>
    <lineage>
        <taxon>Bacteria</taxon>
        <taxon>Bacillati</taxon>
        <taxon>Actinomycetota</taxon>
        <taxon>Actinomycetes</taxon>
        <taxon>Streptosporangiales</taxon>
        <taxon>Streptosporangiaceae</taxon>
        <taxon>Nonomuraea</taxon>
    </lineage>
</organism>
<dbReference type="RefSeq" id="WP_343955114.1">
    <property type="nucleotide sequence ID" value="NZ_BAAAHQ010000056.1"/>
</dbReference>
<sequence>MVVVADDRASAVARDEWGTWIRSGFHRDGVLPTAAAFRCTAPLCGAGAFPGVARAQSPANSRPPTWPGIWVIVVGLMIAAAGTRGTTADMGRPTVGTGGAVVGTRGAAVRLVMPDAGADRGAAHGRLRFLRDAASTLLWTLGAALMPSRLVVAVVKAEAARIGRRAWWQVLATGALVAFAGALPFRDWAAGTPDDYGTTPTTAALCGAAAVALVRRSTRHSAGSGTPNYLAGSGMSRYLAGPSTSYLAGSSTSRYLAGPSTSYLAGSSTSSPT</sequence>
<keyword evidence="1" id="KW-1133">Transmembrane helix</keyword>
<keyword evidence="1" id="KW-0812">Transmembrane</keyword>